<feature type="transmembrane region" description="Helical" evidence="2">
    <location>
        <begin position="266"/>
        <end position="284"/>
    </location>
</feature>
<comment type="caution">
    <text evidence="4">The sequence shown here is derived from an EMBL/GenBank/DDBJ whole genome shotgun (WGS) entry which is preliminary data.</text>
</comment>
<feature type="transmembrane region" description="Helical" evidence="2">
    <location>
        <begin position="304"/>
        <end position="324"/>
    </location>
</feature>
<feature type="domain" description="DUF7789" evidence="3">
    <location>
        <begin position="204"/>
        <end position="329"/>
    </location>
</feature>
<evidence type="ECO:0000313" key="4">
    <source>
        <dbReference type="EMBL" id="GAU97953.1"/>
    </source>
</evidence>
<feature type="transmembrane region" description="Helical" evidence="2">
    <location>
        <begin position="201"/>
        <end position="227"/>
    </location>
</feature>
<dbReference type="InterPro" id="IPR056691">
    <property type="entry name" value="DUF7789"/>
</dbReference>
<proteinExistence type="predicted"/>
<dbReference type="EMBL" id="BDGG01000004">
    <property type="protein sequence ID" value="GAU97953.1"/>
    <property type="molecule type" value="Genomic_DNA"/>
</dbReference>
<keyword evidence="2" id="KW-0812">Transmembrane</keyword>
<dbReference type="AlphaFoldDB" id="A0A1D1VGC4"/>
<keyword evidence="5" id="KW-1185">Reference proteome</keyword>
<feature type="transmembrane region" description="Helical" evidence="2">
    <location>
        <begin position="120"/>
        <end position="139"/>
    </location>
</feature>
<keyword evidence="2" id="KW-1133">Transmembrane helix</keyword>
<sequence length="380" mass="42391">MKYGAVTILGSMDLKPKETITHSIFGATRTFADLDRWEIFFLVFGGVSLVACTGLTTERLVYLSPDHCPHWSVSNHTSNPVIEEKRCGAEFTFALLVLVNCGFLLFHIIHGTLTERPYELFAFVVGIAIVSCYCTLDFIVGVEEGLSGFSFRIKLARLIILLTLGVTDVLLACHIALRFLKAGRFASNVAKSYDEILQRKVKVHFAAQSLLTLDLEFQVTMVILILRNGFELGVGALEMGILFGGSIFSVLWMVCAIICMRLEKRLLSWIVIGTSVLEPAYILYKIIDSAKSVVSIDNTDYNSLVLHYCVFLGGTVGLLIRLLLLPSFIYTYSTFGENLNKKIYDIETSQTVNNRSRKPLSSEEPGWDTHEEPGSLSMNR</sequence>
<feature type="transmembrane region" description="Helical" evidence="2">
    <location>
        <begin position="159"/>
        <end position="180"/>
    </location>
</feature>
<evidence type="ECO:0000256" key="2">
    <source>
        <dbReference type="SAM" id="Phobius"/>
    </source>
</evidence>
<feature type="region of interest" description="Disordered" evidence="1">
    <location>
        <begin position="354"/>
        <end position="380"/>
    </location>
</feature>
<dbReference type="OrthoDB" id="2448307at2759"/>
<protein>
    <recommendedName>
        <fullName evidence="3">DUF7789 domain-containing protein</fullName>
    </recommendedName>
</protein>
<feature type="transmembrane region" description="Helical" evidence="2">
    <location>
        <begin position="91"/>
        <end position="108"/>
    </location>
</feature>
<reference evidence="4 5" key="1">
    <citation type="journal article" date="2016" name="Nat. Commun.">
        <title>Extremotolerant tardigrade genome and improved radiotolerance of human cultured cells by tardigrade-unique protein.</title>
        <authorList>
            <person name="Hashimoto T."/>
            <person name="Horikawa D.D."/>
            <person name="Saito Y."/>
            <person name="Kuwahara H."/>
            <person name="Kozuka-Hata H."/>
            <person name="Shin-I T."/>
            <person name="Minakuchi Y."/>
            <person name="Ohishi K."/>
            <person name="Motoyama A."/>
            <person name="Aizu T."/>
            <person name="Enomoto A."/>
            <person name="Kondo K."/>
            <person name="Tanaka S."/>
            <person name="Hara Y."/>
            <person name="Koshikawa S."/>
            <person name="Sagara H."/>
            <person name="Miura T."/>
            <person name="Yokobori S."/>
            <person name="Miyagawa K."/>
            <person name="Suzuki Y."/>
            <person name="Kubo T."/>
            <person name="Oyama M."/>
            <person name="Kohara Y."/>
            <person name="Fujiyama A."/>
            <person name="Arakawa K."/>
            <person name="Katayama T."/>
            <person name="Toyoda A."/>
            <person name="Kunieda T."/>
        </authorList>
    </citation>
    <scope>NUCLEOTIDE SEQUENCE [LARGE SCALE GENOMIC DNA]</scope>
    <source>
        <strain evidence="4 5">YOKOZUNA-1</strain>
    </source>
</reference>
<dbReference type="PANTHER" id="PTHR39299:SF1">
    <property type="entry name" value="TRANSMEMBRANE PROTEIN"/>
    <property type="match status" value="1"/>
</dbReference>
<accession>A0A1D1VGC4</accession>
<dbReference type="Pfam" id="PF25044">
    <property type="entry name" value="DUF7789"/>
    <property type="match status" value="2"/>
</dbReference>
<name>A0A1D1VGC4_RAMVA</name>
<dbReference type="STRING" id="947166.A0A1D1VGC4"/>
<evidence type="ECO:0000259" key="3">
    <source>
        <dbReference type="Pfam" id="PF25044"/>
    </source>
</evidence>
<evidence type="ECO:0000313" key="5">
    <source>
        <dbReference type="Proteomes" id="UP000186922"/>
    </source>
</evidence>
<feature type="transmembrane region" description="Helical" evidence="2">
    <location>
        <begin position="239"/>
        <end position="259"/>
    </location>
</feature>
<organism evidence="4 5">
    <name type="scientific">Ramazzottius varieornatus</name>
    <name type="common">Water bear</name>
    <name type="synonym">Tardigrade</name>
    <dbReference type="NCBI Taxonomy" id="947166"/>
    <lineage>
        <taxon>Eukaryota</taxon>
        <taxon>Metazoa</taxon>
        <taxon>Ecdysozoa</taxon>
        <taxon>Tardigrada</taxon>
        <taxon>Eutardigrada</taxon>
        <taxon>Parachela</taxon>
        <taxon>Hypsibioidea</taxon>
        <taxon>Ramazzottiidae</taxon>
        <taxon>Ramazzottius</taxon>
    </lineage>
</organism>
<keyword evidence="2" id="KW-0472">Membrane</keyword>
<evidence type="ECO:0000256" key="1">
    <source>
        <dbReference type="SAM" id="MobiDB-lite"/>
    </source>
</evidence>
<feature type="domain" description="DUF7789" evidence="3">
    <location>
        <begin position="26"/>
        <end position="175"/>
    </location>
</feature>
<gene>
    <name evidence="4" type="primary">RvY_09168-1</name>
    <name evidence="4" type="synonym">RvY_09168.1</name>
    <name evidence="4" type="ORF">RvY_09168</name>
</gene>
<feature type="transmembrane region" description="Helical" evidence="2">
    <location>
        <begin position="39"/>
        <end position="57"/>
    </location>
</feature>
<dbReference type="Proteomes" id="UP000186922">
    <property type="component" value="Unassembled WGS sequence"/>
</dbReference>
<dbReference type="PANTHER" id="PTHR39299">
    <property type="entry name" value="TRANSMEMBRANE PROTEIN"/>
    <property type="match status" value="1"/>
</dbReference>